<dbReference type="PROSITE" id="PS51078">
    <property type="entry name" value="ICLR_ED"/>
    <property type="match status" value="1"/>
</dbReference>
<dbReference type="InterPro" id="IPR029016">
    <property type="entry name" value="GAF-like_dom_sf"/>
</dbReference>
<evidence type="ECO:0000256" key="1">
    <source>
        <dbReference type="ARBA" id="ARBA00023015"/>
    </source>
</evidence>
<organism evidence="6 7">
    <name type="scientific">Candidatus Cohnella colombiensis</name>
    <dbReference type="NCBI Taxonomy" id="3121368"/>
    <lineage>
        <taxon>Bacteria</taxon>
        <taxon>Bacillati</taxon>
        <taxon>Bacillota</taxon>
        <taxon>Bacilli</taxon>
        <taxon>Bacillales</taxon>
        <taxon>Paenibacillaceae</taxon>
        <taxon>Cohnella</taxon>
    </lineage>
</organism>
<dbReference type="SUPFAM" id="SSF46785">
    <property type="entry name" value="Winged helix' DNA-binding domain"/>
    <property type="match status" value="1"/>
</dbReference>
<name>A0AA95JFE0_9BACL</name>
<dbReference type="InterPro" id="IPR005471">
    <property type="entry name" value="Tscrpt_reg_IclR_N"/>
</dbReference>
<dbReference type="GO" id="GO:0003677">
    <property type="term" value="F:DNA binding"/>
    <property type="evidence" value="ECO:0007669"/>
    <property type="project" value="UniProtKB-KW"/>
</dbReference>
<evidence type="ECO:0000256" key="2">
    <source>
        <dbReference type="ARBA" id="ARBA00023125"/>
    </source>
</evidence>
<dbReference type="Gene3D" id="1.10.10.10">
    <property type="entry name" value="Winged helix-like DNA-binding domain superfamily/Winged helix DNA-binding domain"/>
    <property type="match status" value="1"/>
</dbReference>
<keyword evidence="7" id="KW-1185">Reference proteome</keyword>
<evidence type="ECO:0000256" key="3">
    <source>
        <dbReference type="ARBA" id="ARBA00023163"/>
    </source>
</evidence>
<keyword evidence="3" id="KW-0804">Transcription</keyword>
<proteinExistence type="predicted"/>
<dbReference type="Pfam" id="PF09339">
    <property type="entry name" value="HTH_IclR"/>
    <property type="match status" value="1"/>
</dbReference>
<dbReference type="InterPro" id="IPR036388">
    <property type="entry name" value="WH-like_DNA-bd_sf"/>
</dbReference>
<gene>
    <name evidence="6" type="ORF">P0Y55_16610</name>
</gene>
<feature type="domain" description="IclR-ED" evidence="5">
    <location>
        <begin position="59"/>
        <end position="215"/>
    </location>
</feature>
<dbReference type="InterPro" id="IPR036390">
    <property type="entry name" value="WH_DNA-bd_sf"/>
</dbReference>
<dbReference type="Pfam" id="PF01614">
    <property type="entry name" value="IclR_C"/>
    <property type="match status" value="1"/>
</dbReference>
<dbReference type="EMBL" id="CP119317">
    <property type="protein sequence ID" value="WEK54159.1"/>
    <property type="molecule type" value="Genomic_DNA"/>
</dbReference>
<evidence type="ECO:0000313" key="7">
    <source>
        <dbReference type="Proteomes" id="UP001178662"/>
    </source>
</evidence>
<dbReference type="Gene3D" id="3.30.450.40">
    <property type="match status" value="1"/>
</dbReference>
<feature type="domain" description="HTH iclR-type" evidence="4">
    <location>
        <begin position="6"/>
        <end position="65"/>
    </location>
</feature>
<protein>
    <submittedName>
        <fullName evidence="6">IclR family transcriptional regulator C-terminal domain-containing protein</fullName>
    </submittedName>
</protein>
<dbReference type="PANTHER" id="PTHR30136:SF24">
    <property type="entry name" value="HTH-TYPE TRANSCRIPTIONAL REPRESSOR ALLR"/>
    <property type="match status" value="1"/>
</dbReference>
<keyword evidence="2" id="KW-0238">DNA-binding</keyword>
<dbReference type="InterPro" id="IPR014757">
    <property type="entry name" value="Tscrpt_reg_IclR_C"/>
</dbReference>
<dbReference type="SMART" id="SM00346">
    <property type="entry name" value="HTH_ICLR"/>
    <property type="match status" value="1"/>
</dbReference>
<keyword evidence="1" id="KW-0805">Transcription regulation</keyword>
<dbReference type="PANTHER" id="PTHR30136">
    <property type="entry name" value="HELIX-TURN-HELIX TRANSCRIPTIONAL REGULATOR, ICLR FAMILY"/>
    <property type="match status" value="1"/>
</dbReference>
<dbReference type="InterPro" id="IPR050707">
    <property type="entry name" value="HTH_MetabolicPath_Reg"/>
</dbReference>
<dbReference type="SUPFAM" id="SSF55781">
    <property type="entry name" value="GAF domain-like"/>
    <property type="match status" value="1"/>
</dbReference>
<evidence type="ECO:0000259" key="4">
    <source>
        <dbReference type="PROSITE" id="PS51077"/>
    </source>
</evidence>
<dbReference type="GO" id="GO:0045892">
    <property type="term" value="P:negative regulation of DNA-templated transcription"/>
    <property type="evidence" value="ECO:0007669"/>
    <property type="project" value="UniProtKB-ARBA"/>
</dbReference>
<sequence>MSKYELSTLKRGLQIIELLKTSRFLTLREISESLELTKTTAFRLANTLEGMDYIKKTGKYYELNHGMFLPVMTGKTSIDWTALQSPYLLGKNIGESVYIGTLEGTELVMQQMIRTPFEEPYRQEIVNRSSAHLSALGKVILAHLHPTEQQDQFARLSLTKATDQTFIDRDLFFHHLDVIAQQGFAFDDEERFPGVRCLAAPVFRDNHVIAAVAIA</sequence>
<dbReference type="PROSITE" id="PS51077">
    <property type="entry name" value="HTH_ICLR"/>
    <property type="match status" value="1"/>
</dbReference>
<dbReference type="Proteomes" id="UP001178662">
    <property type="component" value="Chromosome"/>
</dbReference>
<evidence type="ECO:0000259" key="5">
    <source>
        <dbReference type="PROSITE" id="PS51078"/>
    </source>
</evidence>
<accession>A0AA95JFE0</accession>
<dbReference type="GO" id="GO:0003700">
    <property type="term" value="F:DNA-binding transcription factor activity"/>
    <property type="evidence" value="ECO:0007669"/>
    <property type="project" value="TreeGrafter"/>
</dbReference>
<evidence type="ECO:0000313" key="6">
    <source>
        <dbReference type="EMBL" id="WEK54159.1"/>
    </source>
</evidence>
<dbReference type="AlphaFoldDB" id="A0AA95JFE0"/>
<reference evidence="6" key="1">
    <citation type="submission" date="2023-03" db="EMBL/GenBank/DDBJ databases">
        <title>Andean soil-derived lignocellulolytic bacterial consortium as a source of novel taxa and putative plastic-active enzymes.</title>
        <authorList>
            <person name="Diaz-Garcia L."/>
            <person name="Chuvochina M."/>
            <person name="Feuerriegel G."/>
            <person name="Bunk B."/>
            <person name="Sproer C."/>
            <person name="Streit W.R."/>
            <person name="Rodriguez L.M."/>
            <person name="Overmann J."/>
            <person name="Jimenez D.J."/>
        </authorList>
    </citation>
    <scope>NUCLEOTIDE SEQUENCE</scope>
    <source>
        <strain evidence="6">MAG 2441</strain>
    </source>
</reference>